<comment type="caution">
    <text evidence="4">The sequence shown here is derived from an EMBL/GenBank/DDBJ whole genome shotgun (WGS) entry which is preliminary data.</text>
</comment>
<evidence type="ECO:0000256" key="1">
    <source>
        <dbReference type="ARBA" id="ARBA00023125"/>
    </source>
</evidence>
<dbReference type="InterPro" id="IPR041674">
    <property type="entry name" value="TetR_C_22"/>
</dbReference>
<dbReference type="Gene3D" id="1.10.357.10">
    <property type="entry name" value="Tetracycline Repressor, domain 2"/>
    <property type="match status" value="1"/>
</dbReference>
<dbReference type="PRINTS" id="PR00455">
    <property type="entry name" value="HTHTETR"/>
</dbReference>
<dbReference type="InterPro" id="IPR023772">
    <property type="entry name" value="DNA-bd_HTH_TetR-type_CS"/>
</dbReference>
<dbReference type="AlphaFoldDB" id="A0A132MJ97"/>
<sequence length="210" mass="23653">MRRQPVQARSTARVQRMLEAAAQLINEVGYEELTTSLIAERAKVSIGSLYQFFPDKRAIVQELYRRHMTEFLARVDELFRSGELTHWWDAVGGVVDIWVEMARETPAILRVGDAIDRHLLDPESENDEILANRLLALLGERFGVPTEETLRIALLIAIATGDELVKLAFRRDPNGDEAVLTQAKVMIHGYLAQSISGTRASGTRALQEDR</sequence>
<dbReference type="Proteomes" id="UP000070659">
    <property type="component" value="Unassembled WGS sequence"/>
</dbReference>
<dbReference type="PANTHER" id="PTHR30055">
    <property type="entry name" value="HTH-TYPE TRANSCRIPTIONAL REGULATOR RUTR"/>
    <property type="match status" value="1"/>
</dbReference>
<gene>
    <name evidence="4" type="ORF">TH66_21140</name>
</gene>
<dbReference type="Pfam" id="PF00440">
    <property type="entry name" value="TetR_N"/>
    <property type="match status" value="1"/>
</dbReference>
<evidence type="ECO:0000313" key="5">
    <source>
        <dbReference type="Proteomes" id="UP000070659"/>
    </source>
</evidence>
<organism evidence="4 5">
    <name type="scientific">Carbonactinospora thermoautotrophica</name>
    <dbReference type="NCBI Taxonomy" id="1469144"/>
    <lineage>
        <taxon>Bacteria</taxon>
        <taxon>Bacillati</taxon>
        <taxon>Actinomycetota</taxon>
        <taxon>Actinomycetes</taxon>
        <taxon>Kitasatosporales</taxon>
        <taxon>Carbonactinosporaceae</taxon>
        <taxon>Carbonactinospora</taxon>
    </lineage>
</organism>
<evidence type="ECO:0000256" key="2">
    <source>
        <dbReference type="PROSITE-ProRule" id="PRU00335"/>
    </source>
</evidence>
<feature type="DNA-binding region" description="H-T-H motif" evidence="2">
    <location>
        <begin position="34"/>
        <end position="53"/>
    </location>
</feature>
<dbReference type="InterPro" id="IPR050109">
    <property type="entry name" value="HTH-type_TetR-like_transc_reg"/>
</dbReference>
<dbReference type="PATRIC" id="fig|1469144.8.peg.853"/>
<proteinExistence type="predicted"/>
<evidence type="ECO:0000313" key="4">
    <source>
        <dbReference type="EMBL" id="KWW97898.1"/>
    </source>
</evidence>
<accession>A0A132MJ97</accession>
<keyword evidence="1 2" id="KW-0238">DNA-binding</keyword>
<evidence type="ECO:0000259" key="3">
    <source>
        <dbReference type="PROSITE" id="PS50977"/>
    </source>
</evidence>
<name>A0A132MJ97_9ACTN</name>
<dbReference type="InterPro" id="IPR009057">
    <property type="entry name" value="Homeodomain-like_sf"/>
</dbReference>
<dbReference type="PANTHER" id="PTHR30055:SF226">
    <property type="entry name" value="HTH-TYPE TRANSCRIPTIONAL REGULATOR PKSA"/>
    <property type="match status" value="1"/>
</dbReference>
<protein>
    <submittedName>
        <fullName evidence="4">TetR family transcriptional regulator</fullName>
    </submittedName>
</protein>
<dbReference type="PROSITE" id="PS50977">
    <property type="entry name" value="HTH_TETR_2"/>
    <property type="match status" value="1"/>
</dbReference>
<reference evidence="4 5" key="1">
    <citation type="submission" date="2015-02" db="EMBL/GenBank/DDBJ databases">
        <title>Physiological reanalysis, assessment of diazotrophy, and genome sequences of multiple isolates of Streptomyces thermoautotrophicus.</title>
        <authorList>
            <person name="MacKellar D.C."/>
            <person name="Lieber L."/>
            <person name="Norman J."/>
            <person name="Bolger A."/>
            <person name="Tobin C."/>
            <person name="Murray J.W."/>
            <person name="Prell J."/>
        </authorList>
    </citation>
    <scope>NUCLEOTIDE SEQUENCE [LARGE SCALE GENOMIC DNA]</scope>
    <source>
        <strain evidence="4 5">UBT1</strain>
    </source>
</reference>
<dbReference type="RefSeq" id="WP_067071623.1">
    <property type="nucleotide sequence ID" value="NZ_JYIJ01000019.1"/>
</dbReference>
<feature type="domain" description="HTH tetR-type" evidence="3">
    <location>
        <begin position="11"/>
        <end position="71"/>
    </location>
</feature>
<dbReference type="GO" id="GO:0000976">
    <property type="term" value="F:transcription cis-regulatory region binding"/>
    <property type="evidence" value="ECO:0007669"/>
    <property type="project" value="TreeGrafter"/>
</dbReference>
<dbReference type="PROSITE" id="PS01081">
    <property type="entry name" value="HTH_TETR_1"/>
    <property type="match status" value="1"/>
</dbReference>
<dbReference type="InterPro" id="IPR001647">
    <property type="entry name" value="HTH_TetR"/>
</dbReference>
<dbReference type="SUPFAM" id="SSF46689">
    <property type="entry name" value="Homeodomain-like"/>
    <property type="match status" value="1"/>
</dbReference>
<dbReference type="GO" id="GO:0003700">
    <property type="term" value="F:DNA-binding transcription factor activity"/>
    <property type="evidence" value="ECO:0007669"/>
    <property type="project" value="TreeGrafter"/>
</dbReference>
<dbReference type="Pfam" id="PF17928">
    <property type="entry name" value="TetR_C_22"/>
    <property type="match status" value="1"/>
</dbReference>
<dbReference type="EMBL" id="JYIJ01000019">
    <property type="protein sequence ID" value="KWW97898.1"/>
    <property type="molecule type" value="Genomic_DNA"/>
</dbReference>